<sequence>MSGFLDGIRCGDCECNVDWGEKRNTIASIAAGVLFFTGWWIIIDAAIMYPKEEQFHHAYHTCGVIATIAFLMINAVSNGQVRGDSYSEGCLGQTGARVWLFIGFMLAFGSLIASMWILFGGFVVTVVWCSSLAELRTSGSKGPFPPIKSHSPSTHNSSVLIAAYLHSLFLSLPFSIPQLTPVLKYVPSSFLCLSSCVATVGAHSERNTNQIQSLRSKWTRLDLVLRV</sequence>
<keyword evidence="5 6" id="KW-0472">Membrane</keyword>
<evidence type="ECO:0000313" key="8">
    <source>
        <dbReference type="Proteomes" id="UP000830375"/>
    </source>
</evidence>
<comment type="similarity">
    <text evidence="2">Belongs to the UPF0220 family.</text>
</comment>
<protein>
    <submittedName>
        <fullName evidence="7">Transmembrane protein 50A</fullName>
    </submittedName>
</protein>
<gene>
    <name evidence="7" type="ORF">H4Q32_009562</name>
</gene>
<evidence type="ECO:0000256" key="1">
    <source>
        <dbReference type="ARBA" id="ARBA00004141"/>
    </source>
</evidence>
<keyword evidence="4 6" id="KW-1133">Transmembrane helix</keyword>
<feature type="transmembrane region" description="Helical" evidence="6">
    <location>
        <begin position="26"/>
        <end position="46"/>
    </location>
</feature>
<evidence type="ECO:0000256" key="6">
    <source>
        <dbReference type="SAM" id="Phobius"/>
    </source>
</evidence>
<evidence type="ECO:0000313" key="7">
    <source>
        <dbReference type="EMBL" id="KAI2658089.1"/>
    </source>
</evidence>
<comment type="caution">
    <text evidence="7">The sequence shown here is derived from an EMBL/GenBank/DDBJ whole genome shotgun (WGS) entry which is preliminary data.</text>
</comment>
<comment type="subcellular location">
    <subcellularLocation>
        <location evidence="1">Membrane</location>
        <topology evidence="1">Multi-pass membrane protein</topology>
    </subcellularLocation>
</comment>
<evidence type="ECO:0000256" key="4">
    <source>
        <dbReference type="ARBA" id="ARBA00022989"/>
    </source>
</evidence>
<reference evidence="7 8" key="1">
    <citation type="submission" date="2022-01" db="EMBL/GenBank/DDBJ databases">
        <title>A high-quality chromosome-level genome assembly of rohu carp, Labeo rohita.</title>
        <authorList>
            <person name="Arick M.A. II"/>
            <person name="Hsu C.-Y."/>
            <person name="Magbanua Z."/>
            <person name="Pechanova O."/>
            <person name="Grover C."/>
            <person name="Miller E."/>
            <person name="Thrash A."/>
            <person name="Ezzel L."/>
            <person name="Alam S."/>
            <person name="Benzie J."/>
            <person name="Hamilton M."/>
            <person name="Karsi A."/>
            <person name="Lawrence M.L."/>
            <person name="Peterson D.G."/>
        </authorList>
    </citation>
    <scope>NUCLEOTIDE SEQUENCE [LARGE SCALE GENOMIC DNA]</scope>
    <source>
        <strain evidence="8">BAU-BD-2019</strain>
        <tissue evidence="7">Blood</tissue>
    </source>
</reference>
<feature type="transmembrane region" description="Helical" evidence="6">
    <location>
        <begin position="96"/>
        <end position="129"/>
    </location>
</feature>
<keyword evidence="8" id="KW-1185">Reference proteome</keyword>
<proteinExistence type="inferred from homology"/>
<dbReference type="PANTHER" id="PTHR13180">
    <property type="entry name" value="SMALL MEMBRANE PROTEIN-RELATED"/>
    <property type="match status" value="1"/>
</dbReference>
<evidence type="ECO:0000256" key="3">
    <source>
        <dbReference type="ARBA" id="ARBA00022692"/>
    </source>
</evidence>
<keyword evidence="3 6" id="KW-0812">Transmembrane</keyword>
<dbReference type="EMBL" id="JACTAM010000013">
    <property type="protein sequence ID" value="KAI2658089.1"/>
    <property type="molecule type" value="Genomic_DNA"/>
</dbReference>
<dbReference type="Pfam" id="PF05255">
    <property type="entry name" value="UPF0220"/>
    <property type="match status" value="1"/>
</dbReference>
<evidence type="ECO:0000256" key="2">
    <source>
        <dbReference type="ARBA" id="ARBA00005335"/>
    </source>
</evidence>
<name>A0ABQ8M5A6_LABRO</name>
<dbReference type="InterPro" id="IPR007919">
    <property type="entry name" value="UPF0220"/>
</dbReference>
<dbReference type="Proteomes" id="UP000830375">
    <property type="component" value="Unassembled WGS sequence"/>
</dbReference>
<evidence type="ECO:0000256" key="5">
    <source>
        <dbReference type="ARBA" id="ARBA00023136"/>
    </source>
</evidence>
<feature type="transmembrane region" description="Helical" evidence="6">
    <location>
        <begin position="58"/>
        <end position="76"/>
    </location>
</feature>
<organism evidence="7 8">
    <name type="scientific">Labeo rohita</name>
    <name type="common">Indian major carp</name>
    <name type="synonym">Cyprinus rohita</name>
    <dbReference type="NCBI Taxonomy" id="84645"/>
    <lineage>
        <taxon>Eukaryota</taxon>
        <taxon>Metazoa</taxon>
        <taxon>Chordata</taxon>
        <taxon>Craniata</taxon>
        <taxon>Vertebrata</taxon>
        <taxon>Euteleostomi</taxon>
        <taxon>Actinopterygii</taxon>
        <taxon>Neopterygii</taxon>
        <taxon>Teleostei</taxon>
        <taxon>Ostariophysi</taxon>
        <taxon>Cypriniformes</taxon>
        <taxon>Cyprinidae</taxon>
        <taxon>Labeoninae</taxon>
        <taxon>Labeonini</taxon>
        <taxon>Labeo</taxon>
    </lineage>
</organism>
<accession>A0ABQ8M5A6</accession>